<name>A0A517TUA8_9BACT</name>
<dbReference type="GO" id="GO:0016757">
    <property type="term" value="F:glycosyltransferase activity"/>
    <property type="evidence" value="ECO:0007669"/>
    <property type="project" value="InterPro"/>
</dbReference>
<keyword evidence="2" id="KW-0808">Transferase</keyword>
<dbReference type="Proteomes" id="UP000317909">
    <property type="component" value="Chromosome"/>
</dbReference>
<sequence>MPQRTLLLISQVYPPDPAAVGRHMHDAAEEMVRRGWRVVVYTSRRGYADASQRYAARELLDGVEIRRLPLSSFGKSTLALRLLGQILFVAQAAIRGMFVRGLSTILVSTSPPMAGAAALWIRCFRRVPIKFWVMDLSVDQMIEAGLAKPNAITTRLLRSVYRWTLQNSQDVVALDRFMVQRIADSYGVDRGVHILPPWPHEDHLDRVAHADNPFRQRHHLHDKFVFMYSGNMGIGHPIGVLLEAAREMADDPQVMFVFIGDGHRRAEVEREIAERCPGNLMLLPYQPLEELCYSLSAADVHLVTMEDGGIGCFHPCKVYGAMAVSRPVLFAGPDPSHVTDLITRYMMGWRISSHDPSSAAEEMRRIAGLPAAELQAMGDRAGAAVSQDLSKTRLCQEFCDIVEKGAAGV</sequence>
<gene>
    <name evidence="2" type="ORF">I41_11250</name>
</gene>
<accession>A0A517TUA8</accession>
<dbReference type="PANTHER" id="PTHR45947:SF3">
    <property type="entry name" value="SULFOQUINOVOSYL TRANSFERASE SQD2"/>
    <property type="match status" value="1"/>
</dbReference>
<dbReference type="RefSeq" id="WP_145431573.1">
    <property type="nucleotide sequence ID" value="NZ_CP036339.1"/>
</dbReference>
<dbReference type="Pfam" id="PF13692">
    <property type="entry name" value="Glyco_trans_1_4"/>
    <property type="match status" value="1"/>
</dbReference>
<dbReference type="KEGG" id="llh:I41_11250"/>
<dbReference type="AlphaFoldDB" id="A0A517TUA8"/>
<dbReference type="SUPFAM" id="SSF53756">
    <property type="entry name" value="UDP-Glycosyltransferase/glycogen phosphorylase"/>
    <property type="match status" value="1"/>
</dbReference>
<evidence type="ECO:0000313" key="2">
    <source>
        <dbReference type="EMBL" id="QDT71963.1"/>
    </source>
</evidence>
<dbReference type="InterPro" id="IPR028098">
    <property type="entry name" value="Glyco_trans_4-like_N"/>
</dbReference>
<evidence type="ECO:0000313" key="3">
    <source>
        <dbReference type="Proteomes" id="UP000317909"/>
    </source>
</evidence>
<dbReference type="PANTHER" id="PTHR45947">
    <property type="entry name" value="SULFOQUINOVOSYL TRANSFERASE SQD2"/>
    <property type="match status" value="1"/>
</dbReference>
<evidence type="ECO:0000259" key="1">
    <source>
        <dbReference type="Pfam" id="PF13579"/>
    </source>
</evidence>
<dbReference type="Pfam" id="PF13579">
    <property type="entry name" value="Glyco_trans_4_4"/>
    <property type="match status" value="1"/>
</dbReference>
<feature type="domain" description="Glycosyltransferase subfamily 4-like N-terminal" evidence="1">
    <location>
        <begin position="20"/>
        <end position="198"/>
    </location>
</feature>
<keyword evidence="3" id="KW-1185">Reference proteome</keyword>
<reference evidence="2 3" key="1">
    <citation type="submission" date="2019-02" db="EMBL/GenBank/DDBJ databases">
        <title>Deep-cultivation of Planctomycetes and their phenomic and genomic characterization uncovers novel biology.</title>
        <authorList>
            <person name="Wiegand S."/>
            <person name="Jogler M."/>
            <person name="Boedeker C."/>
            <person name="Pinto D."/>
            <person name="Vollmers J."/>
            <person name="Rivas-Marin E."/>
            <person name="Kohn T."/>
            <person name="Peeters S.H."/>
            <person name="Heuer A."/>
            <person name="Rast P."/>
            <person name="Oberbeckmann S."/>
            <person name="Bunk B."/>
            <person name="Jeske O."/>
            <person name="Meyerdierks A."/>
            <person name="Storesund J.E."/>
            <person name="Kallscheuer N."/>
            <person name="Luecker S."/>
            <person name="Lage O.M."/>
            <person name="Pohl T."/>
            <person name="Merkel B.J."/>
            <person name="Hornburger P."/>
            <person name="Mueller R.-W."/>
            <person name="Bruemmer F."/>
            <person name="Labrenz M."/>
            <person name="Spormann A.M."/>
            <person name="Op den Camp H."/>
            <person name="Overmann J."/>
            <person name="Amann R."/>
            <person name="Jetten M.S.M."/>
            <person name="Mascher T."/>
            <person name="Medema M.H."/>
            <person name="Devos D.P."/>
            <person name="Kaster A.-K."/>
            <person name="Ovreas L."/>
            <person name="Rohde M."/>
            <person name="Galperin M.Y."/>
            <person name="Jogler C."/>
        </authorList>
    </citation>
    <scope>NUCLEOTIDE SEQUENCE [LARGE SCALE GENOMIC DNA]</scope>
    <source>
        <strain evidence="2 3">I41</strain>
    </source>
</reference>
<dbReference type="EMBL" id="CP036339">
    <property type="protein sequence ID" value="QDT71963.1"/>
    <property type="molecule type" value="Genomic_DNA"/>
</dbReference>
<dbReference type="InterPro" id="IPR050194">
    <property type="entry name" value="Glycosyltransferase_grp1"/>
</dbReference>
<protein>
    <submittedName>
        <fullName evidence="2">Putative glycosyl transferase</fullName>
    </submittedName>
</protein>
<dbReference type="CDD" id="cd03794">
    <property type="entry name" value="GT4_WbuB-like"/>
    <property type="match status" value="1"/>
</dbReference>
<dbReference type="Gene3D" id="3.40.50.2000">
    <property type="entry name" value="Glycogen Phosphorylase B"/>
    <property type="match status" value="2"/>
</dbReference>
<proteinExistence type="predicted"/>
<organism evidence="2 3">
    <name type="scientific">Lacipirellula limnantheis</name>
    <dbReference type="NCBI Taxonomy" id="2528024"/>
    <lineage>
        <taxon>Bacteria</taxon>
        <taxon>Pseudomonadati</taxon>
        <taxon>Planctomycetota</taxon>
        <taxon>Planctomycetia</taxon>
        <taxon>Pirellulales</taxon>
        <taxon>Lacipirellulaceae</taxon>
        <taxon>Lacipirellula</taxon>
    </lineage>
</organism>
<dbReference type="OrthoDB" id="9811902at2"/>